<dbReference type="Pfam" id="PF00410">
    <property type="entry name" value="Ribosomal_S8"/>
    <property type="match status" value="1"/>
</dbReference>
<evidence type="ECO:0000256" key="4">
    <source>
        <dbReference type="RuleBase" id="RU003660"/>
    </source>
</evidence>
<dbReference type="InterPro" id="IPR000630">
    <property type="entry name" value="Ribosomal_uS8"/>
</dbReference>
<dbReference type="GO" id="GO:0006412">
    <property type="term" value="P:translation"/>
    <property type="evidence" value="ECO:0007669"/>
    <property type="project" value="InterPro"/>
</dbReference>
<accession>A0A976XI55</accession>
<sequence length="106" mass="12515">MKIYKTHYNKLNNMLYNKLNSINCIKNLKHIKLNNKKNYIIYNNQSNYLKILNKPTTYFKLNYKELIKITKKLKSGYIILSTPFGLLTNKKALIHKTGGVVLCYIK</sequence>
<comment type="similarity">
    <text evidence="1 4">Belongs to the universal ribosomal protein uS8 family.</text>
</comment>
<reference evidence="5" key="1">
    <citation type="submission" date="2022-07" db="EMBL/GenBank/DDBJ databases">
        <title>Chromosomal assemblies of T. orientalis with long-read sequencing.</title>
        <authorList>
            <person name="Yam J."/>
            <person name="Bogema D.R."/>
            <person name="Micallef M.L."/>
            <person name="Djordjevic S."/>
            <person name="Jenkins C."/>
        </authorList>
    </citation>
    <scope>NUCLEOTIDE SEQUENCE</scope>
    <source>
        <strain evidence="5">Goon Nure</strain>
    </source>
</reference>
<dbReference type="GO" id="GO:1990904">
    <property type="term" value="C:ribonucleoprotein complex"/>
    <property type="evidence" value="ECO:0007669"/>
    <property type="project" value="UniProtKB-KW"/>
</dbReference>
<dbReference type="InterPro" id="IPR047863">
    <property type="entry name" value="Ribosomal_uS8_CS"/>
</dbReference>
<dbReference type="GO" id="GO:0005840">
    <property type="term" value="C:ribosome"/>
    <property type="evidence" value="ECO:0007669"/>
    <property type="project" value="UniProtKB-KW"/>
</dbReference>
<evidence type="ECO:0000256" key="3">
    <source>
        <dbReference type="ARBA" id="ARBA00023274"/>
    </source>
</evidence>
<dbReference type="AlphaFoldDB" id="A0A976XI55"/>
<dbReference type="Gene3D" id="3.30.1490.10">
    <property type="match status" value="1"/>
</dbReference>
<keyword evidence="5" id="KW-0933">Apicoplast</keyword>
<geneLocation type="apicoplast" evidence="5"/>
<dbReference type="PROSITE" id="PS00053">
    <property type="entry name" value="RIBOSOMAL_S8"/>
    <property type="match status" value="1"/>
</dbReference>
<dbReference type="EMBL" id="CP102584">
    <property type="protein sequence ID" value="UVC46365.1"/>
    <property type="molecule type" value="Genomic_DNA"/>
</dbReference>
<dbReference type="InterPro" id="IPR035987">
    <property type="entry name" value="Ribosomal_uS8_sf"/>
</dbReference>
<gene>
    <name evidence="5" type="primary">rps8</name>
    <name evidence="5" type="ORF">MACK_004155</name>
</gene>
<proteinExistence type="inferred from homology"/>
<evidence type="ECO:0000313" key="6">
    <source>
        <dbReference type="Proteomes" id="UP000244811"/>
    </source>
</evidence>
<dbReference type="SUPFAM" id="SSF56047">
    <property type="entry name" value="Ribosomal protein S8"/>
    <property type="match status" value="1"/>
</dbReference>
<protein>
    <submittedName>
        <fullName evidence="5">Ribosomal protein S8</fullName>
    </submittedName>
</protein>
<organism evidence="5 6">
    <name type="scientific">Theileria orientalis</name>
    <dbReference type="NCBI Taxonomy" id="68886"/>
    <lineage>
        <taxon>Eukaryota</taxon>
        <taxon>Sar</taxon>
        <taxon>Alveolata</taxon>
        <taxon>Apicomplexa</taxon>
        <taxon>Aconoidasida</taxon>
        <taxon>Piroplasmida</taxon>
        <taxon>Theileriidae</taxon>
        <taxon>Theileria</taxon>
    </lineage>
</organism>
<keyword evidence="2 4" id="KW-0689">Ribosomal protein</keyword>
<name>A0A976XI55_THEOR</name>
<keyword evidence="3 4" id="KW-0687">Ribonucleoprotein</keyword>
<evidence type="ECO:0000256" key="2">
    <source>
        <dbReference type="ARBA" id="ARBA00022980"/>
    </source>
</evidence>
<dbReference type="Proteomes" id="UP000244811">
    <property type="component" value="Apicoplast Pltd"/>
</dbReference>
<evidence type="ECO:0000256" key="1">
    <source>
        <dbReference type="ARBA" id="ARBA00006471"/>
    </source>
</evidence>
<dbReference type="GO" id="GO:0003735">
    <property type="term" value="F:structural constituent of ribosome"/>
    <property type="evidence" value="ECO:0007669"/>
    <property type="project" value="InterPro"/>
</dbReference>
<keyword evidence="5" id="KW-0934">Plastid</keyword>
<evidence type="ECO:0000313" key="5">
    <source>
        <dbReference type="EMBL" id="UVC46365.1"/>
    </source>
</evidence>